<evidence type="ECO:0000313" key="2">
    <source>
        <dbReference type="Proteomes" id="UP001054945"/>
    </source>
</evidence>
<proteinExistence type="predicted"/>
<reference evidence="1 2" key="1">
    <citation type="submission" date="2021-06" db="EMBL/GenBank/DDBJ databases">
        <title>Caerostris extrusa draft genome.</title>
        <authorList>
            <person name="Kono N."/>
            <person name="Arakawa K."/>
        </authorList>
    </citation>
    <scope>NUCLEOTIDE SEQUENCE [LARGE SCALE GENOMIC DNA]</scope>
</reference>
<organism evidence="1 2">
    <name type="scientific">Caerostris extrusa</name>
    <name type="common">Bark spider</name>
    <name type="synonym">Caerostris bankana</name>
    <dbReference type="NCBI Taxonomy" id="172846"/>
    <lineage>
        <taxon>Eukaryota</taxon>
        <taxon>Metazoa</taxon>
        <taxon>Ecdysozoa</taxon>
        <taxon>Arthropoda</taxon>
        <taxon>Chelicerata</taxon>
        <taxon>Arachnida</taxon>
        <taxon>Araneae</taxon>
        <taxon>Araneomorphae</taxon>
        <taxon>Entelegynae</taxon>
        <taxon>Araneoidea</taxon>
        <taxon>Araneidae</taxon>
        <taxon>Caerostris</taxon>
    </lineage>
</organism>
<dbReference type="Proteomes" id="UP001054945">
    <property type="component" value="Unassembled WGS sequence"/>
</dbReference>
<sequence length="94" mass="10934">MVQRVVRDFSAKLHPPSAAAVLFFLRGFRECFAECEKIFQISGWRFPKTLRRNTRSAPFFVSPLFCGKEQELVVRRFVPVLNVIYSHLSLSVTR</sequence>
<evidence type="ECO:0000313" key="1">
    <source>
        <dbReference type="EMBL" id="GIX98710.1"/>
    </source>
</evidence>
<gene>
    <name evidence="1" type="ORF">CEXT_662381</name>
</gene>
<accession>A0AAV4PP20</accession>
<name>A0AAV4PP20_CAEEX</name>
<dbReference type="EMBL" id="BPLR01004954">
    <property type="protein sequence ID" value="GIX98710.1"/>
    <property type="molecule type" value="Genomic_DNA"/>
</dbReference>
<keyword evidence="2" id="KW-1185">Reference proteome</keyword>
<comment type="caution">
    <text evidence="1">The sequence shown here is derived from an EMBL/GenBank/DDBJ whole genome shotgun (WGS) entry which is preliminary data.</text>
</comment>
<dbReference type="AlphaFoldDB" id="A0AAV4PP20"/>
<protein>
    <submittedName>
        <fullName evidence="1">Uncharacterized protein</fullName>
    </submittedName>
</protein>